<keyword evidence="2" id="KW-1185">Reference proteome</keyword>
<evidence type="ECO:0000313" key="2">
    <source>
        <dbReference type="Proteomes" id="UP000009131"/>
    </source>
</evidence>
<protein>
    <submittedName>
        <fullName evidence="1">Uncharacterized protein</fullName>
    </submittedName>
</protein>
<proteinExistence type="predicted"/>
<reference evidence="1 2" key="1">
    <citation type="journal article" date="2011" name="J. Gen. Appl. Microbiol.">
        <title>Draft genome sequencing of the enigmatic basidiomycete Mixia osmundae.</title>
        <authorList>
            <person name="Nishida H."/>
            <person name="Nagatsuka Y."/>
            <person name="Sugiyama J."/>
        </authorList>
    </citation>
    <scope>NUCLEOTIDE SEQUENCE [LARGE SCALE GENOMIC DNA]</scope>
    <source>
        <strain evidence="2">CBS 9802 / IAM 14324 / JCM 22182 / KY 12970</strain>
    </source>
</reference>
<dbReference type="HOGENOM" id="CLU_2979618_0_0_1"/>
<accession>G7DYT2</accession>
<comment type="caution">
    <text evidence="1">The sequence shown here is derived from an EMBL/GenBank/DDBJ whole genome shotgun (WGS) entry which is preliminary data.</text>
</comment>
<organism evidence="1 2">
    <name type="scientific">Mixia osmundae (strain CBS 9802 / IAM 14324 / JCM 22182 / KY 12970)</name>
    <dbReference type="NCBI Taxonomy" id="764103"/>
    <lineage>
        <taxon>Eukaryota</taxon>
        <taxon>Fungi</taxon>
        <taxon>Dikarya</taxon>
        <taxon>Basidiomycota</taxon>
        <taxon>Pucciniomycotina</taxon>
        <taxon>Mixiomycetes</taxon>
        <taxon>Mixiales</taxon>
        <taxon>Mixiaceae</taxon>
        <taxon>Mixia</taxon>
    </lineage>
</organism>
<dbReference type="EMBL" id="BABT02000062">
    <property type="protein sequence ID" value="GAA95742.1"/>
    <property type="molecule type" value="Genomic_DNA"/>
</dbReference>
<dbReference type="AlphaFoldDB" id="G7DYT2"/>
<dbReference type="Proteomes" id="UP000009131">
    <property type="component" value="Unassembled WGS sequence"/>
</dbReference>
<sequence>MADPATAIRSSRGGRKTVLVLGLPALAFAYYQFQKSQSQAMNKGNIGHPDTLRSGGGI</sequence>
<dbReference type="InParanoid" id="G7DYT2"/>
<gene>
    <name evidence="1" type="primary">Mo02399</name>
    <name evidence="1" type="ORF">E5Q_02399</name>
</gene>
<reference evidence="1 2" key="2">
    <citation type="journal article" date="2012" name="Open Biol.">
        <title>Characteristics of nucleosomes and linker DNA regions on the genome of the basidiomycete Mixia osmundae revealed by mono- and dinucleosome mapping.</title>
        <authorList>
            <person name="Nishida H."/>
            <person name="Kondo S."/>
            <person name="Matsumoto T."/>
            <person name="Suzuki Y."/>
            <person name="Yoshikawa H."/>
            <person name="Taylor T.D."/>
            <person name="Sugiyama J."/>
        </authorList>
    </citation>
    <scope>NUCLEOTIDE SEQUENCE [LARGE SCALE GENOMIC DNA]</scope>
    <source>
        <strain evidence="2">CBS 9802 / IAM 14324 / JCM 22182 / KY 12970</strain>
    </source>
</reference>
<dbReference type="RefSeq" id="XP_014570219.1">
    <property type="nucleotide sequence ID" value="XM_014714733.1"/>
</dbReference>
<evidence type="ECO:0000313" key="1">
    <source>
        <dbReference type="EMBL" id="GAA95742.1"/>
    </source>
</evidence>
<name>G7DYT2_MIXOS</name>